<reference evidence="3" key="1">
    <citation type="submission" date="2023-04" db="EMBL/GenBank/DDBJ databases">
        <title>Black Yeasts Isolated from many extreme environments.</title>
        <authorList>
            <person name="Coleine C."/>
            <person name="Stajich J.E."/>
            <person name="Selbmann L."/>
        </authorList>
    </citation>
    <scope>NUCLEOTIDE SEQUENCE</scope>
    <source>
        <strain evidence="3">CCFEE 5312</strain>
    </source>
</reference>
<evidence type="ECO:0000256" key="2">
    <source>
        <dbReference type="SAM" id="Phobius"/>
    </source>
</evidence>
<feature type="compositionally biased region" description="Basic and acidic residues" evidence="1">
    <location>
        <begin position="483"/>
        <end position="511"/>
    </location>
</feature>
<dbReference type="Gene3D" id="2.120.10.80">
    <property type="entry name" value="Kelch-type beta propeller"/>
    <property type="match status" value="1"/>
</dbReference>
<evidence type="ECO:0000313" key="4">
    <source>
        <dbReference type="Proteomes" id="UP001271007"/>
    </source>
</evidence>
<organism evidence="3 4">
    <name type="scientific">Extremus antarcticus</name>
    <dbReference type="NCBI Taxonomy" id="702011"/>
    <lineage>
        <taxon>Eukaryota</taxon>
        <taxon>Fungi</taxon>
        <taxon>Dikarya</taxon>
        <taxon>Ascomycota</taxon>
        <taxon>Pezizomycotina</taxon>
        <taxon>Dothideomycetes</taxon>
        <taxon>Dothideomycetidae</taxon>
        <taxon>Mycosphaerellales</taxon>
        <taxon>Extremaceae</taxon>
        <taxon>Extremus</taxon>
    </lineage>
</organism>
<evidence type="ECO:0000313" key="3">
    <source>
        <dbReference type="EMBL" id="KAK3056042.1"/>
    </source>
</evidence>
<dbReference type="Proteomes" id="UP001271007">
    <property type="component" value="Unassembled WGS sequence"/>
</dbReference>
<dbReference type="Gene3D" id="1.20.5.510">
    <property type="entry name" value="Single helix bin"/>
    <property type="match status" value="1"/>
</dbReference>
<sequence length="511" mass="55758">MVGTVVKDSGRGNSWQGPDGTDLENYADYNTYTLPLEKSWTLADAPLQPIGKHHDFSYINAALWPSADGSSFYSYGGAVSWATQLYSWPSLENWYWQFTPNTTGGNWDVVPPNVQSNFSILSRSANALYASGNGLGFALGGTESTQTNYGLYETMDIQGLVMYNDTSQQWWNISSTGYSYSGTAHDGAAHFVPSFGPEGLLFVFGGYANGRPAPFDYVYLFEPVSQQWRKQEVSGTPPAPVTNPCVVGVEGDNGTYEIFLHGGLDTELDLDGSIALGAVWSFTLPAFNWQMHSSESKFARTRHSCNVAGNRQMVVVGGQVSTADSTLDNFVRDPWPQGVGIYDLSALSWSDGFDANAAAYVTPDAVKAYYMANGSIPDSMTDPDVKQWFLRNTDHPISSSRPSQDHSSGGTSAGAIAGGVIGGVVIMAIAGAIIWYLLRRRRRSKQHVGNDRSEYHKAELDTEQRARLELDGRGAAELPGGKGHHELLAEERTTDPVQVHEMDVNDGRRYT</sequence>
<feature type="region of interest" description="Disordered" evidence="1">
    <location>
        <begin position="1"/>
        <end position="20"/>
    </location>
</feature>
<comment type="caution">
    <text evidence="3">The sequence shown here is derived from an EMBL/GenBank/DDBJ whole genome shotgun (WGS) entry which is preliminary data.</text>
</comment>
<dbReference type="SUPFAM" id="SSF50965">
    <property type="entry name" value="Galactose oxidase, central domain"/>
    <property type="match status" value="1"/>
</dbReference>
<gene>
    <name evidence="3" type="ORF">LTR09_003278</name>
</gene>
<feature type="transmembrane region" description="Helical" evidence="2">
    <location>
        <begin position="413"/>
        <end position="438"/>
    </location>
</feature>
<proteinExistence type="predicted"/>
<dbReference type="InterPro" id="IPR015915">
    <property type="entry name" value="Kelch-typ_b-propeller"/>
</dbReference>
<evidence type="ECO:0000256" key="1">
    <source>
        <dbReference type="SAM" id="MobiDB-lite"/>
    </source>
</evidence>
<dbReference type="EMBL" id="JAWDJX010000007">
    <property type="protein sequence ID" value="KAK3056042.1"/>
    <property type="molecule type" value="Genomic_DNA"/>
</dbReference>
<feature type="region of interest" description="Disordered" evidence="1">
    <location>
        <begin position="474"/>
        <end position="511"/>
    </location>
</feature>
<dbReference type="InterPro" id="IPR011043">
    <property type="entry name" value="Gal_Oxase/kelch_b-propeller"/>
</dbReference>
<dbReference type="PANTHER" id="PTHR23244">
    <property type="entry name" value="KELCH REPEAT DOMAIN"/>
    <property type="match status" value="1"/>
</dbReference>
<dbReference type="PANTHER" id="PTHR23244:SF497">
    <property type="entry name" value="WALL ANCHORED PROTEIN, PUTATIVE-RELATED"/>
    <property type="match status" value="1"/>
</dbReference>
<name>A0AAJ0GEN4_9PEZI</name>
<dbReference type="AlphaFoldDB" id="A0AAJ0GEN4"/>
<evidence type="ECO:0008006" key="5">
    <source>
        <dbReference type="Google" id="ProtNLM"/>
    </source>
</evidence>
<keyword evidence="2" id="KW-0812">Transmembrane</keyword>
<protein>
    <recommendedName>
        <fullName evidence="5">Kelch repeat protein</fullName>
    </recommendedName>
</protein>
<keyword evidence="4" id="KW-1185">Reference proteome</keyword>
<accession>A0AAJ0GEN4</accession>
<dbReference type="Pfam" id="PF24681">
    <property type="entry name" value="Kelch_KLHDC2_KLHL20_DRC7"/>
    <property type="match status" value="1"/>
</dbReference>
<keyword evidence="2" id="KW-1133">Transmembrane helix</keyword>
<keyword evidence="2" id="KW-0472">Membrane</keyword>